<sequence>MKYMVAVDGSSSAMHAFWWVLHHATPEDYVYLIHIYKVEGWNGEALLKRLSRKLKNRNIPRTMLLGEGEAKQKIPKKVEKLGVDMIVMGRRGMNKAKRLYVGSVSQYVVEHAPCAVCVVKEEVAKPKRTEQAGSRRTLMETQTELGKNHSNEEPTP</sequence>
<dbReference type="VEuPathDB" id="AmoebaDB:ACA1_330100"/>
<keyword evidence="4" id="KW-1185">Reference proteome</keyword>
<dbReference type="GeneID" id="14912989"/>
<dbReference type="OrthoDB" id="843225at2759"/>
<reference evidence="3 4" key="1">
    <citation type="journal article" date="2013" name="Genome Biol.">
        <title>Genome of Acanthamoeba castellanii highlights extensive lateral gene transfer and early evolution of tyrosine kinase signaling.</title>
        <authorList>
            <person name="Clarke M."/>
            <person name="Lohan A.J."/>
            <person name="Liu B."/>
            <person name="Lagkouvardos I."/>
            <person name="Roy S."/>
            <person name="Zafar N."/>
            <person name="Bertelli C."/>
            <person name="Schilde C."/>
            <person name="Kianianmomeni A."/>
            <person name="Burglin T.R."/>
            <person name="Frech C."/>
            <person name="Turcotte B."/>
            <person name="Kopec K.O."/>
            <person name="Synnott J.M."/>
            <person name="Choo C."/>
            <person name="Paponov I."/>
            <person name="Finkler A."/>
            <person name="Soon Heng Tan C."/>
            <person name="Hutchins A.P."/>
            <person name="Weinmeier T."/>
            <person name="Rattei T."/>
            <person name="Chu J.S."/>
            <person name="Gimenez G."/>
            <person name="Irimia M."/>
            <person name="Rigden D.J."/>
            <person name="Fitzpatrick D.A."/>
            <person name="Lorenzo-Morales J."/>
            <person name="Bateman A."/>
            <person name="Chiu C.H."/>
            <person name="Tang P."/>
            <person name="Hegemann P."/>
            <person name="Fromm H."/>
            <person name="Raoult D."/>
            <person name="Greub G."/>
            <person name="Miranda-Saavedra D."/>
            <person name="Chen N."/>
            <person name="Nash P."/>
            <person name="Ginger M.L."/>
            <person name="Horn M."/>
            <person name="Schaap P."/>
            <person name="Caler L."/>
            <person name="Loftus B."/>
        </authorList>
    </citation>
    <scope>NUCLEOTIDE SEQUENCE [LARGE SCALE GENOMIC DNA]</scope>
    <source>
        <strain evidence="3 4">Neff</strain>
    </source>
</reference>
<feature type="compositionally biased region" description="Basic and acidic residues" evidence="1">
    <location>
        <begin position="146"/>
        <end position="156"/>
    </location>
</feature>
<dbReference type="InterPro" id="IPR014729">
    <property type="entry name" value="Rossmann-like_a/b/a_fold"/>
</dbReference>
<dbReference type="Proteomes" id="UP000011083">
    <property type="component" value="Unassembled WGS sequence"/>
</dbReference>
<feature type="domain" description="UspA" evidence="2">
    <location>
        <begin position="4"/>
        <end position="120"/>
    </location>
</feature>
<organism evidence="3 4">
    <name type="scientific">Acanthamoeba castellanii (strain ATCC 30010 / Neff)</name>
    <dbReference type="NCBI Taxonomy" id="1257118"/>
    <lineage>
        <taxon>Eukaryota</taxon>
        <taxon>Amoebozoa</taxon>
        <taxon>Discosea</taxon>
        <taxon>Longamoebia</taxon>
        <taxon>Centramoebida</taxon>
        <taxon>Acanthamoebidae</taxon>
        <taxon>Acanthamoeba</taxon>
    </lineage>
</organism>
<dbReference type="KEGG" id="acan:ACA1_330100"/>
<dbReference type="RefSeq" id="XP_004334479.1">
    <property type="nucleotide sequence ID" value="XM_004334431.1"/>
</dbReference>
<dbReference type="Gene3D" id="3.40.50.620">
    <property type="entry name" value="HUPs"/>
    <property type="match status" value="1"/>
</dbReference>
<evidence type="ECO:0000256" key="1">
    <source>
        <dbReference type="SAM" id="MobiDB-lite"/>
    </source>
</evidence>
<dbReference type="Pfam" id="PF00582">
    <property type="entry name" value="Usp"/>
    <property type="match status" value="1"/>
</dbReference>
<evidence type="ECO:0000259" key="2">
    <source>
        <dbReference type="Pfam" id="PF00582"/>
    </source>
</evidence>
<protein>
    <submittedName>
        <fullName evidence="3">Universal stress domain containing protein</fullName>
    </submittedName>
</protein>
<dbReference type="PRINTS" id="PR01438">
    <property type="entry name" value="UNVRSLSTRESS"/>
</dbReference>
<dbReference type="InterPro" id="IPR006016">
    <property type="entry name" value="UspA"/>
</dbReference>
<gene>
    <name evidence="3" type="ORF">ACA1_330100</name>
</gene>
<dbReference type="OMA" id="VEHAPCA"/>
<dbReference type="PANTHER" id="PTHR31964:SF113">
    <property type="entry name" value="USPA DOMAIN-CONTAINING PROTEIN"/>
    <property type="match status" value="1"/>
</dbReference>
<dbReference type="SUPFAM" id="SSF52402">
    <property type="entry name" value="Adenine nucleotide alpha hydrolases-like"/>
    <property type="match status" value="1"/>
</dbReference>
<dbReference type="PANTHER" id="PTHR31964">
    <property type="entry name" value="ADENINE NUCLEOTIDE ALPHA HYDROLASES-LIKE SUPERFAMILY PROTEIN"/>
    <property type="match status" value="1"/>
</dbReference>
<proteinExistence type="predicted"/>
<dbReference type="CDD" id="cd23659">
    <property type="entry name" value="USP_At3g01520-like"/>
    <property type="match status" value="1"/>
</dbReference>
<name>L8GJV0_ACACF</name>
<dbReference type="EMBL" id="KB008114">
    <property type="protein sequence ID" value="ELR12466.1"/>
    <property type="molecule type" value="Genomic_DNA"/>
</dbReference>
<dbReference type="InterPro" id="IPR006015">
    <property type="entry name" value="Universal_stress_UspA"/>
</dbReference>
<evidence type="ECO:0000313" key="3">
    <source>
        <dbReference type="EMBL" id="ELR12466.1"/>
    </source>
</evidence>
<feature type="region of interest" description="Disordered" evidence="1">
    <location>
        <begin position="125"/>
        <end position="156"/>
    </location>
</feature>
<accession>L8GJV0</accession>
<feature type="compositionally biased region" description="Polar residues" evidence="1">
    <location>
        <begin position="131"/>
        <end position="145"/>
    </location>
</feature>
<dbReference type="AlphaFoldDB" id="L8GJV0"/>
<evidence type="ECO:0000313" key="4">
    <source>
        <dbReference type="Proteomes" id="UP000011083"/>
    </source>
</evidence>